<evidence type="ECO:0000256" key="1">
    <source>
        <dbReference type="SAM" id="Phobius"/>
    </source>
</evidence>
<name>A0A317YDN0_MAIZE</name>
<dbReference type="Proteomes" id="UP000251960">
    <property type="component" value="Chromosome 1"/>
</dbReference>
<dbReference type="EMBL" id="NCVQ01000001">
    <property type="protein sequence ID" value="PWZ55854.1"/>
    <property type="molecule type" value="Genomic_DNA"/>
</dbReference>
<evidence type="ECO:0000313" key="3">
    <source>
        <dbReference type="EMBL" id="PWZ55854.1"/>
    </source>
</evidence>
<dbReference type="PANTHER" id="PTHR10984">
    <property type="entry name" value="ENDOPLASMIC RETICULUM-GOLGI INTERMEDIATE COMPARTMENT PROTEIN"/>
    <property type="match status" value="1"/>
</dbReference>
<keyword evidence="1" id="KW-0472">Membrane</keyword>
<dbReference type="Pfam" id="PF13850">
    <property type="entry name" value="ERGIC_N"/>
    <property type="match status" value="1"/>
</dbReference>
<organism evidence="3">
    <name type="scientific">Zea mays</name>
    <name type="common">Maize</name>
    <dbReference type="NCBI Taxonomy" id="4577"/>
    <lineage>
        <taxon>Eukaryota</taxon>
        <taxon>Viridiplantae</taxon>
        <taxon>Streptophyta</taxon>
        <taxon>Embryophyta</taxon>
        <taxon>Tracheophyta</taxon>
        <taxon>Spermatophyta</taxon>
        <taxon>Magnoliopsida</taxon>
        <taxon>Liliopsida</taxon>
        <taxon>Poales</taxon>
        <taxon>Poaceae</taxon>
        <taxon>PACMAD clade</taxon>
        <taxon>Panicoideae</taxon>
        <taxon>Andropogonodae</taxon>
        <taxon>Andropogoneae</taxon>
        <taxon>Tripsacinae</taxon>
        <taxon>Zea</taxon>
    </lineage>
</organism>
<proteinExistence type="predicted"/>
<dbReference type="AlphaFoldDB" id="A0A317YDN0"/>
<dbReference type="InterPro" id="IPR039542">
    <property type="entry name" value="Erv_N"/>
</dbReference>
<accession>A0A317YDN0</accession>
<evidence type="ECO:0000259" key="2">
    <source>
        <dbReference type="Pfam" id="PF13850"/>
    </source>
</evidence>
<feature type="transmembrane region" description="Helical" evidence="1">
    <location>
        <begin position="21"/>
        <end position="44"/>
    </location>
</feature>
<dbReference type="InterPro" id="IPR045888">
    <property type="entry name" value="Erv"/>
</dbReference>
<dbReference type="PANTHER" id="PTHR10984:SF58">
    <property type="entry name" value="OS05G0490200 PROTEIN"/>
    <property type="match status" value="1"/>
</dbReference>
<comment type="caution">
    <text evidence="3">The sequence shown here is derived from an EMBL/GenBank/DDBJ whole genome shotgun (WGS) entry which is preliminary data.</text>
</comment>
<feature type="domain" description="Endoplasmic reticulum vesicle transporter N-terminal" evidence="2">
    <location>
        <begin position="8"/>
        <end position="73"/>
    </location>
</feature>
<gene>
    <name evidence="3" type="primary">ergic3_5</name>
    <name evidence="3" type="ORF">Zm00014a_041943</name>
</gene>
<protein>
    <submittedName>
        <fullName evidence="3">Endoplasmic reticulum-Golgi intermediate compartment protein 3</fullName>
    </submittedName>
</protein>
<sequence length="76" mass="8674">MDAFLQRLKRLDAYPMVNEDFYKRTLSGGIVTLVVAVVMLLIFISETRSYFYSATETKLVVDTSRGESLRVNVSTF</sequence>
<keyword evidence="1" id="KW-0812">Transmembrane</keyword>
<reference evidence="3" key="1">
    <citation type="journal article" date="2018" name="Nat. Genet.">
        <title>Extensive intraspecific gene order and gene structural variations between Mo17 and other maize genomes.</title>
        <authorList>
            <person name="Sun S."/>
            <person name="Zhou Y."/>
            <person name="Chen J."/>
            <person name="Shi J."/>
            <person name="Zhao H."/>
            <person name="Zhao H."/>
            <person name="Song W."/>
            <person name="Zhang M."/>
            <person name="Cui Y."/>
            <person name="Dong X."/>
            <person name="Liu H."/>
            <person name="Ma X."/>
            <person name="Jiao Y."/>
            <person name="Wang B."/>
            <person name="Wei X."/>
            <person name="Stein J.C."/>
            <person name="Glaubitz J.C."/>
            <person name="Lu F."/>
            <person name="Yu G."/>
            <person name="Liang C."/>
            <person name="Fengler K."/>
            <person name="Li B."/>
            <person name="Rafalski A."/>
            <person name="Schnable P.S."/>
            <person name="Ware D.H."/>
            <person name="Buckler E.S."/>
            <person name="Lai J."/>
        </authorList>
    </citation>
    <scope>NUCLEOTIDE SEQUENCE [LARGE SCALE GENOMIC DNA]</scope>
    <source>
        <tissue evidence="3">Seedling</tissue>
    </source>
</reference>
<keyword evidence="1" id="KW-1133">Transmembrane helix</keyword>